<evidence type="ECO:0000313" key="5">
    <source>
        <dbReference type="RefSeq" id="WP_028312311.1"/>
    </source>
</evidence>
<dbReference type="PROSITE" id="PS51459">
    <property type="entry name" value="FIDO"/>
    <property type="match status" value="1"/>
</dbReference>
<dbReference type="Gene3D" id="1.10.3290.10">
    <property type="entry name" value="Fido-like domain"/>
    <property type="match status" value="1"/>
</dbReference>
<dbReference type="OrthoDB" id="9813719at2"/>
<evidence type="ECO:0000313" key="4">
    <source>
        <dbReference type="Proteomes" id="UP000675920"/>
    </source>
</evidence>
<keyword evidence="2" id="KW-0067">ATP-binding</keyword>
<organism evidence="4 5">
    <name type="scientific">Derxia gummosa DSM 723</name>
    <dbReference type="NCBI Taxonomy" id="1121388"/>
    <lineage>
        <taxon>Bacteria</taxon>
        <taxon>Pseudomonadati</taxon>
        <taxon>Pseudomonadota</taxon>
        <taxon>Betaproteobacteria</taxon>
        <taxon>Burkholderiales</taxon>
        <taxon>Alcaligenaceae</taxon>
        <taxon>Derxia</taxon>
    </lineage>
</organism>
<dbReference type="Proteomes" id="UP000675920">
    <property type="component" value="Unplaced"/>
</dbReference>
<dbReference type="SUPFAM" id="SSF140931">
    <property type="entry name" value="Fic-like"/>
    <property type="match status" value="1"/>
</dbReference>
<evidence type="ECO:0000259" key="3">
    <source>
        <dbReference type="PROSITE" id="PS51459"/>
    </source>
</evidence>
<keyword evidence="2" id="KW-0547">Nucleotide-binding</keyword>
<dbReference type="GO" id="GO:0005524">
    <property type="term" value="F:ATP binding"/>
    <property type="evidence" value="ECO:0007669"/>
    <property type="project" value="UniProtKB-KW"/>
</dbReference>
<protein>
    <submittedName>
        <fullName evidence="5">Fic family protein</fullName>
    </submittedName>
</protein>
<feature type="active site" evidence="1">
    <location>
        <position position="312"/>
    </location>
</feature>
<sequence>MVVGYEFLRTSLALPVPPIVRPARVQPVTRISPGADGCLAIPPRAAPTGAAPLDHVLFAIRHEGIDLLLLSQALKRIPEADMLAAVAAAPNGQFVRKAGFLWEHFNGRELAGVAPGGQTVPLFDPARYFTVPGPRNARWRVNFNGLGSLDYCPVVRRTPEIEALLARDLLGEARRFADDIGPELLDRALDWAYLHETESSFDIEREAAPADKAAAFAALLRQAGESVALDEQRLVELQNAIVTNAWDHAAQYRTEQNWLRGPMRGAAGVTYVPPPPESVPGLMRELLALIETPGVDPLLLAALACFGFVFIHPFMDGNGRLSRFLVHHVLGRSGRLPRAFVLPVSVAMRRNEADYLRVLQAFSRPVRDLWRVTWIDEGEYRFEPLTGDALYRYWDATACVHFLLDMTRQALERDLRDETHFLVAWDGAWREVNERHDLRGNALATLMQGAFRQGGTVSANLRRKFAGQVPEAAFDAVEDAVKRALNPPAA</sequence>
<feature type="domain" description="Fido" evidence="3">
    <location>
        <begin position="229"/>
        <end position="377"/>
    </location>
</feature>
<dbReference type="RefSeq" id="WP_028312311.1">
    <property type="nucleotide sequence ID" value="NZ_AXWS01000018.1"/>
</dbReference>
<proteinExistence type="predicted"/>
<name>A0A8B6X6S8_9BURK</name>
<dbReference type="InterPro" id="IPR003812">
    <property type="entry name" value="Fido"/>
</dbReference>
<dbReference type="Pfam" id="PF02661">
    <property type="entry name" value="Fic"/>
    <property type="match status" value="1"/>
</dbReference>
<reference evidence="5" key="1">
    <citation type="submission" date="2025-08" db="UniProtKB">
        <authorList>
            <consortium name="RefSeq"/>
        </authorList>
    </citation>
    <scope>IDENTIFICATION</scope>
</reference>
<evidence type="ECO:0000256" key="1">
    <source>
        <dbReference type="PIRSR" id="PIRSR640198-1"/>
    </source>
</evidence>
<dbReference type="InterPro" id="IPR040198">
    <property type="entry name" value="Fido_containing"/>
</dbReference>
<dbReference type="AlphaFoldDB" id="A0A8B6X6S8"/>
<evidence type="ECO:0000256" key="2">
    <source>
        <dbReference type="PIRSR" id="PIRSR640198-2"/>
    </source>
</evidence>
<dbReference type="PANTHER" id="PTHR13504:SF38">
    <property type="entry name" value="FIDO DOMAIN-CONTAINING PROTEIN"/>
    <property type="match status" value="1"/>
</dbReference>
<accession>A0A8B6X6S8</accession>
<dbReference type="InterPro" id="IPR036597">
    <property type="entry name" value="Fido-like_dom_sf"/>
</dbReference>
<dbReference type="PANTHER" id="PTHR13504">
    <property type="entry name" value="FIDO DOMAIN-CONTAINING PROTEIN DDB_G0283145"/>
    <property type="match status" value="1"/>
</dbReference>
<keyword evidence="4" id="KW-1185">Reference proteome</keyword>
<feature type="binding site" evidence="2">
    <location>
        <begin position="316"/>
        <end position="323"/>
    </location>
    <ligand>
        <name>ATP</name>
        <dbReference type="ChEBI" id="CHEBI:30616"/>
    </ligand>
</feature>